<protein>
    <submittedName>
        <fullName evidence="1">TlpA family protein disulfide reductase</fullName>
    </submittedName>
</protein>
<name>A0ABW0M3E5_9BACL</name>
<accession>A0ABW0M3E5</accession>
<proteinExistence type="predicted"/>
<dbReference type="Gene3D" id="3.40.30.10">
    <property type="entry name" value="Glutaredoxin"/>
    <property type="match status" value="1"/>
</dbReference>
<organism evidence="1 2">
    <name type="scientific">Cohnella suwonensis</name>
    <dbReference type="NCBI Taxonomy" id="696072"/>
    <lineage>
        <taxon>Bacteria</taxon>
        <taxon>Bacillati</taxon>
        <taxon>Bacillota</taxon>
        <taxon>Bacilli</taxon>
        <taxon>Bacillales</taxon>
        <taxon>Paenibacillaceae</taxon>
        <taxon>Cohnella</taxon>
    </lineage>
</organism>
<dbReference type="Proteomes" id="UP001596105">
    <property type="component" value="Unassembled WGS sequence"/>
</dbReference>
<gene>
    <name evidence="1" type="ORF">ACFPPD_22685</name>
</gene>
<evidence type="ECO:0000313" key="1">
    <source>
        <dbReference type="EMBL" id="MFC5471486.1"/>
    </source>
</evidence>
<dbReference type="InterPro" id="IPR036249">
    <property type="entry name" value="Thioredoxin-like_sf"/>
</dbReference>
<dbReference type="EMBL" id="JBHSMH010000101">
    <property type="protein sequence ID" value="MFC5471486.1"/>
    <property type="molecule type" value="Genomic_DNA"/>
</dbReference>
<keyword evidence="2" id="KW-1185">Reference proteome</keyword>
<sequence>MGAFQQLFKSIQMKQSGKVAVEAIPPGQPFPLEFAGTTNDVNLALFISLTCRECVYLLSDLPSFLSGFAGGVRMFVKGKEEEIRQLTDYYEFDFPVYPIREDEMTDLYKVPSTPYLYVADKSGIVSGSGNVHSVEELTELIKTLSPQK</sequence>
<dbReference type="RefSeq" id="WP_209745727.1">
    <property type="nucleotide sequence ID" value="NZ_JBHSMH010000101.1"/>
</dbReference>
<dbReference type="SUPFAM" id="SSF52833">
    <property type="entry name" value="Thioredoxin-like"/>
    <property type="match status" value="1"/>
</dbReference>
<evidence type="ECO:0000313" key="2">
    <source>
        <dbReference type="Proteomes" id="UP001596105"/>
    </source>
</evidence>
<reference evidence="2" key="1">
    <citation type="journal article" date="2019" name="Int. J. Syst. Evol. Microbiol.">
        <title>The Global Catalogue of Microorganisms (GCM) 10K type strain sequencing project: providing services to taxonomists for standard genome sequencing and annotation.</title>
        <authorList>
            <consortium name="The Broad Institute Genomics Platform"/>
            <consortium name="The Broad Institute Genome Sequencing Center for Infectious Disease"/>
            <person name="Wu L."/>
            <person name="Ma J."/>
        </authorList>
    </citation>
    <scope>NUCLEOTIDE SEQUENCE [LARGE SCALE GENOMIC DNA]</scope>
    <source>
        <strain evidence="2">CCUG 57113</strain>
    </source>
</reference>
<comment type="caution">
    <text evidence="1">The sequence shown here is derived from an EMBL/GenBank/DDBJ whole genome shotgun (WGS) entry which is preliminary data.</text>
</comment>